<dbReference type="EMBL" id="BAABLX010000007">
    <property type="protein sequence ID" value="GAA4936109.1"/>
    <property type="molecule type" value="Genomic_DNA"/>
</dbReference>
<feature type="transmembrane region" description="Helical" evidence="1">
    <location>
        <begin position="34"/>
        <end position="50"/>
    </location>
</feature>
<reference evidence="3" key="1">
    <citation type="journal article" date="2019" name="Int. J. Syst. Evol. Microbiol.">
        <title>The Global Catalogue of Microorganisms (GCM) 10K type strain sequencing project: providing services to taxonomists for standard genome sequencing and annotation.</title>
        <authorList>
            <consortium name="The Broad Institute Genomics Platform"/>
            <consortium name="The Broad Institute Genome Sequencing Center for Infectious Disease"/>
            <person name="Wu L."/>
            <person name="Ma J."/>
        </authorList>
    </citation>
    <scope>NUCLEOTIDE SEQUENCE [LARGE SCALE GENOMIC DNA]</scope>
    <source>
        <strain evidence="3">JCM 19134</strain>
    </source>
</reference>
<evidence type="ECO:0000256" key="1">
    <source>
        <dbReference type="SAM" id="Phobius"/>
    </source>
</evidence>
<protein>
    <recommendedName>
        <fullName evidence="4">DNA gyrase subunit B</fullName>
    </recommendedName>
</protein>
<proteinExistence type="predicted"/>
<feature type="transmembrane region" description="Helical" evidence="1">
    <location>
        <begin position="59"/>
        <end position="76"/>
    </location>
</feature>
<dbReference type="AlphaFoldDB" id="A0AAV3U117"/>
<feature type="transmembrane region" description="Helical" evidence="1">
    <location>
        <begin position="134"/>
        <end position="153"/>
    </location>
</feature>
<dbReference type="Proteomes" id="UP001409585">
    <property type="component" value="Unassembled WGS sequence"/>
</dbReference>
<gene>
    <name evidence="2" type="ORF">GCM10025791_12250</name>
</gene>
<keyword evidence="3" id="KW-1185">Reference proteome</keyword>
<dbReference type="RefSeq" id="WP_345418660.1">
    <property type="nucleotide sequence ID" value="NZ_AP031496.1"/>
</dbReference>
<sequence length="197" mass="22216">MSASWTKVCSAVITLLALLYPAWLYFNVQSQGIAVLALGLIIIATGRLLVNRHQASAKEYWILIGVITLCVIAYASHNAIYLKFYPAVMNFSVAASFALSLTKEQSLIEYFATRFSTNTPHPPQARAYMRKLTLAWAIFLTGNGLAALCTALFTSTEIWALYNCVISYLIMALFFAVELLFRQFYRRRWPDPKDHNA</sequence>
<organism evidence="2 3">
    <name type="scientific">Halioxenophilus aromaticivorans</name>
    <dbReference type="NCBI Taxonomy" id="1306992"/>
    <lineage>
        <taxon>Bacteria</taxon>
        <taxon>Pseudomonadati</taxon>
        <taxon>Pseudomonadota</taxon>
        <taxon>Gammaproteobacteria</taxon>
        <taxon>Alteromonadales</taxon>
        <taxon>Alteromonadaceae</taxon>
        <taxon>Halioxenophilus</taxon>
    </lineage>
</organism>
<evidence type="ECO:0008006" key="4">
    <source>
        <dbReference type="Google" id="ProtNLM"/>
    </source>
</evidence>
<comment type="caution">
    <text evidence="2">The sequence shown here is derived from an EMBL/GenBank/DDBJ whole genome shotgun (WGS) entry which is preliminary data.</text>
</comment>
<keyword evidence="1" id="KW-0472">Membrane</keyword>
<keyword evidence="1" id="KW-0812">Transmembrane</keyword>
<name>A0AAV3U117_9ALTE</name>
<accession>A0AAV3U117</accession>
<evidence type="ECO:0000313" key="2">
    <source>
        <dbReference type="EMBL" id="GAA4936109.1"/>
    </source>
</evidence>
<keyword evidence="1" id="KW-1133">Transmembrane helix</keyword>
<feature type="transmembrane region" description="Helical" evidence="1">
    <location>
        <begin position="159"/>
        <end position="181"/>
    </location>
</feature>
<evidence type="ECO:0000313" key="3">
    <source>
        <dbReference type="Proteomes" id="UP001409585"/>
    </source>
</evidence>